<dbReference type="PIRSF" id="PIRSF004649">
    <property type="entry name" value="MlaC"/>
    <property type="match status" value="1"/>
</dbReference>
<accession>Q2LQ51</accession>
<evidence type="ECO:0000256" key="1">
    <source>
        <dbReference type="SAM" id="SignalP"/>
    </source>
</evidence>
<dbReference type="PANTHER" id="PTHR36573:SF1">
    <property type="entry name" value="INTERMEMBRANE PHOSPHOLIPID TRANSPORT SYSTEM BINDING PROTEIN MLAC"/>
    <property type="match status" value="1"/>
</dbReference>
<dbReference type="InParanoid" id="Q2LQ51"/>
<organism evidence="2 3">
    <name type="scientific">Syntrophus aciditrophicus (strain SB)</name>
    <dbReference type="NCBI Taxonomy" id="56780"/>
    <lineage>
        <taxon>Bacteria</taxon>
        <taxon>Pseudomonadati</taxon>
        <taxon>Thermodesulfobacteriota</taxon>
        <taxon>Syntrophia</taxon>
        <taxon>Syntrophales</taxon>
        <taxon>Syntrophaceae</taxon>
        <taxon>Syntrophus</taxon>
    </lineage>
</organism>
<evidence type="ECO:0000313" key="2">
    <source>
        <dbReference type="EMBL" id="ABC76140.1"/>
    </source>
</evidence>
<proteinExistence type="predicted"/>
<dbReference type="Proteomes" id="UP000001933">
    <property type="component" value="Chromosome"/>
</dbReference>
<gene>
    <name evidence="2" type="ORF">SYN_01265</name>
</gene>
<reference evidence="2 3" key="1">
    <citation type="journal article" date="2007" name="Proc. Natl. Acad. Sci. U.S.A.">
        <title>The genome of Syntrophus aciditrophicus: life at the thermodynamic limit of microbial growth.</title>
        <authorList>
            <person name="McInerney M.J."/>
            <person name="Rohlin L."/>
            <person name="Mouttaki H."/>
            <person name="Kim U."/>
            <person name="Krupp R.S."/>
            <person name="Rios-Hernandez L."/>
            <person name="Sieber J."/>
            <person name="Struchtemeyer C.G."/>
            <person name="Bhattacharyya A."/>
            <person name="Campbell J.W."/>
            <person name="Gunsalus R.P."/>
        </authorList>
    </citation>
    <scope>NUCLEOTIDE SEQUENCE [LARGE SCALE GENOMIC DNA]</scope>
    <source>
        <strain evidence="2 3">SB</strain>
    </source>
</reference>
<evidence type="ECO:0000313" key="3">
    <source>
        <dbReference type="Proteomes" id="UP000001933"/>
    </source>
</evidence>
<dbReference type="KEGG" id="sat:SYN_01265"/>
<dbReference type="AlphaFoldDB" id="Q2LQ51"/>
<keyword evidence="1" id="KW-0732">Signal</keyword>
<dbReference type="EMBL" id="CP000252">
    <property type="protein sequence ID" value="ABC76140.1"/>
    <property type="molecule type" value="Genomic_DNA"/>
</dbReference>
<dbReference type="Pfam" id="PF05494">
    <property type="entry name" value="MlaC"/>
    <property type="match status" value="1"/>
</dbReference>
<protein>
    <submittedName>
        <fullName evidence="2">Toluene tolerance protein</fullName>
    </submittedName>
</protein>
<feature type="chain" id="PRO_5004212272" evidence="1">
    <location>
        <begin position="23"/>
        <end position="198"/>
    </location>
</feature>
<dbReference type="eggNOG" id="COG2854">
    <property type="taxonomic scope" value="Bacteria"/>
</dbReference>
<dbReference type="STRING" id="56780.SYN_01265"/>
<sequence length="198" mass="23101">MKRLFMNVIFLLLLLLPSSVFAGVPLDTVQVNVNKVLEVLRDPALKPASAKTVKKEKLRVIYERMFDEVELSRRALARHWNSLNAAQRQEFVHLFRQVLENAYIDKILSYTNEKIVFDRERMLSANQAEVTTRIVTSSKTIPITYRVIQKGGIWKVYDVVVENVSLIQNYRTQFNEILNGQKPEQLLQTLRKKVKEQQ</sequence>
<dbReference type="InterPro" id="IPR008869">
    <property type="entry name" value="MlaC/ttg2D"/>
</dbReference>
<dbReference type="PANTHER" id="PTHR36573">
    <property type="entry name" value="INTERMEMBRANE PHOSPHOLIPID TRANSPORT SYSTEM BINDING PROTEIN MLAC"/>
    <property type="match status" value="1"/>
</dbReference>
<dbReference type="Gene3D" id="3.10.450.710">
    <property type="entry name" value="Tgt2/MlaC"/>
    <property type="match status" value="1"/>
</dbReference>
<dbReference type="InterPro" id="IPR042245">
    <property type="entry name" value="Tgt2/MlaC_sf"/>
</dbReference>
<keyword evidence="3" id="KW-1185">Reference proteome</keyword>
<name>Q2LQ51_SYNAS</name>
<dbReference type="FunCoup" id="Q2LQ51">
    <property type="interactions" value="98"/>
</dbReference>
<feature type="signal peptide" evidence="1">
    <location>
        <begin position="1"/>
        <end position="22"/>
    </location>
</feature>
<dbReference type="HOGENOM" id="CLU_094502_2_0_7"/>